<dbReference type="InterPro" id="IPR051675">
    <property type="entry name" value="Endo/Exo/Phosphatase_dom_1"/>
</dbReference>
<dbReference type="SUPFAM" id="SSF47781">
    <property type="entry name" value="RuvA domain 2-like"/>
    <property type="match status" value="1"/>
</dbReference>
<dbReference type="PANTHER" id="PTHR21180">
    <property type="entry name" value="ENDONUCLEASE/EXONUCLEASE/PHOSPHATASE FAMILY DOMAIN-CONTAINING PROTEIN 1"/>
    <property type="match status" value="1"/>
</dbReference>
<protein>
    <submittedName>
        <fullName evidence="1">ComE operon protein 1</fullName>
    </submittedName>
</protein>
<accession>A0AA35STC8</accession>
<dbReference type="Gene3D" id="1.10.150.320">
    <property type="entry name" value="Photosystem II 12 kDa extrinsic protein"/>
    <property type="match status" value="1"/>
</dbReference>
<organism evidence="1 2">
    <name type="scientific">Geodia barretti</name>
    <name type="common">Barrett's horny sponge</name>
    <dbReference type="NCBI Taxonomy" id="519541"/>
    <lineage>
        <taxon>Eukaryota</taxon>
        <taxon>Metazoa</taxon>
        <taxon>Porifera</taxon>
        <taxon>Demospongiae</taxon>
        <taxon>Heteroscleromorpha</taxon>
        <taxon>Tetractinellida</taxon>
        <taxon>Astrophorina</taxon>
        <taxon>Geodiidae</taxon>
        <taxon>Geodia</taxon>
    </lineage>
</organism>
<dbReference type="InterPro" id="IPR010994">
    <property type="entry name" value="RuvA_2-like"/>
</dbReference>
<sequence length="106" mass="11274">MAGGLTQDADPSMVNPALRVSDEAHFYIPSLGEATPESTPTPGVININTATVEELQTLQGIGEQKAGDIVHYREENGPFSRVEDLLKVSGIGSKTLEDLRPLITVG</sequence>
<dbReference type="EMBL" id="CASHTH010002827">
    <property type="protein sequence ID" value="CAI8035810.1"/>
    <property type="molecule type" value="Genomic_DNA"/>
</dbReference>
<comment type="caution">
    <text evidence="1">The sequence shown here is derived from an EMBL/GenBank/DDBJ whole genome shotgun (WGS) entry which is preliminary data.</text>
</comment>
<gene>
    <name evidence="1" type="ORF">GBAR_LOCUS20087</name>
</gene>
<reference evidence="1" key="1">
    <citation type="submission" date="2023-03" db="EMBL/GenBank/DDBJ databases">
        <authorList>
            <person name="Steffen K."/>
            <person name="Cardenas P."/>
        </authorList>
    </citation>
    <scope>NUCLEOTIDE SEQUENCE</scope>
</reference>
<evidence type="ECO:0000313" key="1">
    <source>
        <dbReference type="EMBL" id="CAI8035810.1"/>
    </source>
</evidence>
<dbReference type="PANTHER" id="PTHR21180:SF32">
    <property type="entry name" value="ENDONUCLEASE_EXONUCLEASE_PHOSPHATASE FAMILY DOMAIN-CONTAINING PROTEIN 1"/>
    <property type="match status" value="1"/>
</dbReference>
<dbReference type="NCBIfam" id="TIGR00426">
    <property type="entry name" value="competence protein ComEA helix-hairpin-helix repeat region"/>
    <property type="match status" value="1"/>
</dbReference>
<keyword evidence="2" id="KW-1185">Reference proteome</keyword>
<dbReference type="Proteomes" id="UP001174909">
    <property type="component" value="Unassembled WGS sequence"/>
</dbReference>
<evidence type="ECO:0000313" key="2">
    <source>
        <dbReference type="Proteomes" id="UP001174909"/>
    </source>
</evidence>
<proteinExistence type="predicted"/>
<dbReference type="AlphaFoldDB" id="A0AA35STC8"/>
<name>A0AA35STC8_GEOBA</name>
<dbReference type="InterPro" id="IPR004509">
    <property type="entry name" value="Competence_ComEA_HhH"/>
</dbReference>
<dbReference type="Pfam" id="PF12836">
    <property type="entry name" value="HHH_3"/>
    <property type="match status" value="1"/>
</dbReference>